<dbReference type="AlphaFoldDB" id="A0A1B7XBK2"/>
<name>A0A1B7XBK2_9BACT</name>
<accession>A0A1B7XBK2</accession>
<dbReference type="EMBL" id="JXMS01000018">
    <property type="protein sequence ID" value="OBQ50102.1"/>
    <property type="molecule type" value="Genomic_DNA"/>
</dbReference>
<reference evidence="2 3" key="1">
    <citation type="submission" date="2015-01" db="EMBL/GenBank/DDBJ databases">
        <title>Desulfovibrio sp. JC271 draft genome sequence.</title>
        <authorList>
            <person name="Shivani Y."/>
            <person name="Subhash Y."/>
            <person name="Sasikala C."/>
            <person name="Ramana C.V."/>
        </authorList>
    </citation>
    <scope>NUCLEOTIDE SEQUENCE [LARGE SCALE GENOMIC DNA]</scope>
    <source>
        <strain evidence="2 3">JC271</strain>
    </source>
</reference>
<feature type="signal peptide" evidence="1">
    <location>
        <begin position="1"/>
        <end position="26"/>
    </location>
</feature>
<dbReference type="Proteomes" id="UP000091979">
    <property type="component" value="Unassembled WGS sequence"/>
</dbReference>
<keyword evidence="1" id="KW-0732">Signal</keyword>
<evidence type="ECO:0000313" key="3">
    <source>
        <dbReference type="Proteomes" id="UP000091979"/>
    </source>
</evidence>
<proteinExistence type="predicted"/>
<feature type="chain" id="PRO_5008600487" description="DUF5666 domain-containing protein" evidence="1">
    <location>
        <begin position="27"/>
        <end position="123"/>
    </location>
</feature>
<dbReference type="OrthoDB" id="5465218at2"/>
<gene>
    <name evidence="2" type="ORF">SP90_10675</name>
</gene>
<evidence type="ECO:0000313" key="2">
    <source>
        <dbReference type="EMBL" id="OBQ50102.1"/>
    </source>
</evidence>
<dbReference type="STRING" id="1560234.SP90_10675"/>
<dbReference type="RefSeq" id="WP_066855700.1">
    <property type="nucleotide sequence ID" value="NZ_JXMS01000018.1"/>
</dbReference>
<keyword evidence="3" id="KW-1185">Reference proteome</keyword>
<organism evidence="2 3">
    <name type="scientific">Halodesulfovibrio spirochaetisodalis</name>
    <dbReference type="NCBI Taxonomy" id="1560234"/>
    <lineage>
        <taxon>Bacteria</taxon>
        <taxon>Pseudomonadati</taxon>
        <taxon>Thermodesulfobacteriota</taxon>
        <taxon>Desulfovibrionia</taxon>
        <taxon>Desulfovibrionales</taxon>
        <taxon>Desulfovibrionaceae</taxon>
        <taxon>Halodesulfovibrio</taxon>
    </lineage>
</organism>
<evidence type="ECO:0000256" key="1">
    <source>
        <dbReference type="SAM" id="SignalP"/>
    </source>
</evidence>
<comment type="caution">
    <text evidence="2">The sequence shown here is derived from an EMBL/GenBank/DDBJ whole genome shotgun (WGS) entry which is preliminary data.</text>
</comment>
<sequence>MKLTPKLIVFILTFCLSISSVMTAYAGKDDHWPKVKGKIVGIDVPHSSVTIKNVSGHNMTFQIISESEIEKKGHGLLEWDSEITLSDLAVGQFVSVKYYGAGEDKVVRDMKVVLDSSKDSSTH</sequence>
<evidence type="ECO:0008006" key="4">
    <source>
        <dbReference type="Google" id="ProtNLM"/>
    </source>
</evidence>
<protein>
    <recommendedName>
        <fullName evidence="4">DUF5666 domain-containing protein</fullName>
    </recommendedName>
</protein>
<dbReference type="PATRIC" id="fig|1560234.3.peg.990"/>